<dbReference type="InterPro" id="IPR039519">
    <property type="entry name" value="YokE-like_PH"/>
</dbReference>
<evidence type="ECO:0000259" key="2">
    <source>
        <dbReference type="Pfam" id="PF14470"/>
    </source>
</evidence>
<evidence type="ECO:0000313" key="3">
    <source>
        <dbReference type="EMBL" id="MEI5907076.1"/>
    </source>
</evidence>
<keyword evidence="4" id="KW-1185">Reference proteome</keyword>
<dbReference type="Pfam" id="PF14470">
    <property type="entry name" value="bPH_3"/>
    <property type="match status" value="1"/>
</dbReference>
<reference evidence="3 4" key="1">
    <citation type="journal article" date="2018" name="J. Microbiol.">
        <title>Bacillus spongiae sp. nov., isolated from sponge of Jeju Island.</title>
        <authorList>
            <person name="Lee G.E."/>
            <person name="Im W.T."/>
            <person name="Park J.S."/>
        </authorList>
    </citation>
    <scope>NUCLEOTIDE SEQUENCE [LARGE SCALE GENOMIC DNA]</scope>
    <source>
        <strain evidence="3 4">135PIL107-10</strain>
    </source>
</reference>
<feature type="domain" description="SHOCT" evidence="1">
    <location>
        <begin position="138"/>
        <end position="165"/>
    </location>
</feature>
<dbReference type="Proteomes" id="UP001312865">
    <property type="component" value="Unassembled WGS sequence"/>
</dbReference>
<comment type="caution">
    <text evidence="3">The sequence shown here is derived from an EMBL/GenBank/DDBJ whole genome shotgun (WGS) entry which is preliminary data.</text>
</comment>
<protein>
    <submittedName>
        <fullName evidence="3">PH domain-containing protein</fullName>
    </submittedName>
</protein>
<dbReference type="Pfam" id="PF09851">
    <property type="entry name" value="SHOCT"/>
    <property type="match status" value="1"/>
</dbReference>
<organism evidence="3 4">
    <name type="scientific">Bacillus spongiae</name>
    <dbReference type="NCBI Taxonomy" id="2683610"/>
    <lineage>
        <taxon>Bacteria</taxon>
        <taxon>Bacillati</taxon>
        <taxon>Bacillota</taxon>
        <taxon>Bacilli</taxon>
        <taxon>Bacillales</taxon>
        <taxon>Bacillaceae</taxon>
        <taxon>Bacillus</taxon>
    </lineage>
</organism>
<gene>
    <name evidence="3" type="ORF">WAK64_08400</name>
</gene>
<evidence type="ECO:0000259" key="1">
    <source>
        <dbReference type="Pfam" id="PF09851"/>
    </source>
</evidence>
<accession>A0ABU8HD19</accession>
<name>A0ABU8HD19_9BACI</name>
<dbReference type="InterPro" id="IPR018649">
    <property type="entry name" value="SHOCT"/>
</dbReference>
<proteinExistence type="predicted"/>
<dbReference type="EMBL" id="JBBAXC010000005">
    <property type="protein sequence ID" value="MEI5907076.1"/>
    <property type="molecule type" value="Genomic_DNA"/>
</dbReference>
<feature type="domain" description="YokE-like PH" evidence="2">
    <location>
        <begin position="25"/>
        <end position="102"/>
    </location>
</feature>
<dbReference type="RefSeq" id="WP_336586510.1">
    <property type="nucleotide sequence ID" value="NZ_JBBAXC010000005.1"/>
</dbReference>
<evidence type="ECO:0000313" key="4">
    <source>
        <dbReference type="Proteomes" id="UP001312865"/>
    </source>
</evidence>
<sequence length="166" mass="19479">MAKDYVKVTKTIKFIESMMEDPVGEPILFSVYGVNEGTLGELVMTEKRLIFGKKSFFSGESFEDVYYKEMHSFDYKENFKEATLEIYMKNSNRIFKFSTANEVGLRLVRDYLRERLSEIKKEVLEEKIGDSEDLNVVDQLQKLVELKEQGHISEDEFTKLKMKLLD</sequence>